<dbReference type="EMBL" id="JAXLQG010000014">
    <property type="protein sequence ID" value="KAK5532819.1"/>
    <property type="molecule type" value="Genomic_DNA"/>
</dbReference>
<organism evidence="3 4">
    <name type="scientific">Vermiconidia calcicola</name>
    <dbReference type="NCBI Taxonomy" id="1690605"/>
    <lineage>
        <taxon>Eukaryota</taxon>
        <taxon>Fungi</taxon>
        <taxon>Dikarya</taxon>
        <taxon>Ascomycota</taxon>
        <taxon>Pezizomycotina</taxon>
        <taxon>Dothideomycetes</taxon>
        <taxon>Dothideomycetidae</taxon>
        <taxon>Mycosphaerellales</taxon>
        <taxon>Extremaceae</taxon>
        <taxon>Vermiconidia</taxon>
    </lineage>
</organism>
<keyword evidence="4" id="KW-1185">Reference proteome</keyword>
<evidence type="ECO:0000313" key="3">
    <source>
        <dbReference type="EMBL" id="KAK5532819.1"/>
    </source>
</evidence>
<feature type="compositionally biased region" description="Polar residues" evidence="2">
    <location>
        <begin position="235"/>
        <end position="245"/>
    </location>
</feature>
<evidence type="ECO:0000256" key="2">
    <source>
        <dbReference type="SAM" id="MobiDB-lite"/>
    </source>
</evidence>
<accession>A0AAV9Q4B7</accession>
<sequence>MDSVMPQFLMNTGLSTTPQHAFEQADALLLQAADLRSEAAALQAQIDILNARANTLTTTAKGLQAIAIQDRESIQYILDGALLVFKECLTTYESRPRKAANLENVKTRVEDGMATLEEVEDILQDLQSSQMRHRSERSWTPEPETPPDSPGTLATAEDEVGIDSSKNSLTDNDPLKRKVPAELDGDEEADMDLPLKRARRASTASDNLDEEGDIDEGHLNNQFGMLDDIKGYGDDTSQPRITPDQTADHEHPKEQNSVMQSNPRFIDPTPHGSVSVRNGEPSRVSIKSTATEKCGQGSRKRSKLATSKPKSEKLRQSKREKKTKKASHADRESRSPVLAGFAGEGQRWAKSRIGDALNKVSMLEPGTYS</sequence>
<keyword evidence="1" id="KW-0175">Coiled coil</keyword>
<reference evidence="3 4" key="1">
    <citation type="submission" date="2023-06" db="EMBL/GenBank/DDBJ databases">
        <title>Black Yeasts Isolated from many extreme environments.</title>
        <authorList>
            <person name="Coleine C."/>
            <person name="Stajich J.E."/>
            <person name="Selbmann L."/>
        </authorList>
    </citation>
    <scope>NUCLEOTIDE SEQUENCE [LARGE SCALE GENOMIC DNA]</scope>
    <source>
        <strain evidence="3 4">CCFEE 5887</strain>
    </source>
</reference>
<dbReference type="Proteomes" id="UP001345827">
    <property type="component" value="Unassembled WGS sequence"/>
</dbReference>
<proteinExistence type="predicted"/>
<gene>
    <name evidence="3" type="ORF">LTR25_007523</name>
</gene>
<feature type="region of interest" description="Disordered" evidence="2">
    <location>
        <begin position="127"/>
        <end position="345"/>
    </location>
</feature>
<name>A0AAV9Q4B7_9PEZI</name>
<dbReference type="AlphaFoldDB" id="A0AAV9Q4B7"/>
<protein>
    <submittedName>
        <fullName evidence="3">Uncharacterized protein</fullName>
    </submittedName>
</protein>
<feature type="coiled-coil region" evidence="1">
    <location>
        <begin position="25"/>
        <end position="59"/>
    </location>
</feature>
<comment type="caution">
    <text evidence="3">The sequence shown here is derived from an EMBL/GenBank/DDBJ whole genome shotgun (WGS) entry which is preliminary data.</text>
</comment>
<evidence type="ECO:0000313" key="4">
    <source>
        <dbReference type="Proteomes" id="UP001345827"/>
    </source>
</evidence>
<evidence type="ECO:0000256" key="1">
    <source>
        <dbReference type="SAM" id="Coils"/>
    </source>
</evidence>